<evidence type="ECO:0000313" key="3">
    <source>
        <dbReference type="EMBL" id="WWD18417.1"/>
    </source>
</evidence>
<reference evidence="3" key="1">
    <citation type="submission" date="2017-08" db="EMBL/GenBank/DDBJ databases">
        <authorList>
            <person name="Cuomo C."/>
            <person name="Billmyre B."/>
            <person name="Heitman J."/>
        </authorList>
    </citation>
    <scope>NUCLEOTIDE SEQUENCE</scope>
    <source>
        <strain evidence="3">CBS 12478</strain>
    </source>
</reference>
<dbReference type="InterPro" id="IPR027417">
    <property type="entry name" value="P-loop_NTPase"/>
</dbReference>
<dbReference type="Gene3D" id="3.40.50.300">
    <property type="entry name" value="P-loop containing nucleotide triphosphate hydrolases"/>
    <property type="match status" value="1"/>
</dbReference>
<dbReference type="InterPro" id="IPR045063">
    <property type="entry name" value="Dynamin_N"/>
</dbReference>
<dbReference type="RefSeq" id="XP_031864147.1">
    <property type="nucleotide sequence ID" value="XM_032001257.1"/>
</dbReference>
<feature type="compositionally biased region" description="Low complexity" evidence="2">
    <location>
        <begin position="30"/>
        <end position="43"/>
    </location>
</feature>
<dbReference type="GO" id="GO:0003924">
    <property type="term" value="F:GTPase activity"/>
    <property type="evidence" value="ECO:0007669"/>
    <property type="project" value="InterPro"/>
</dbReference>
<accession>A0A5M6CDL4</accession>
<evidence type="ECO:0000256" key="2">
    <source>
        <dbReference type="SAM" id="MobiDB-lite"/>
    </source>
</evidence>
<dbReference type="PANTHER" id="PTHR11566">
    <property type="entry name" value="DYNAMIN"/>
    <property type="match status" value="1"/>
</dbReference>
<proteinExistence type="predicted"/>
<feature type="compositionally biased region" description="Low complexity" evidence="2">
    <location>
        <begin position="614"/>
        <end position="629"/>
    </location>
</feature>
<evidence type="ECO:0000256" key="1">
    <source>
        <dbReference type="SAM" id="Coils"/>
    </source>
</evidence>
<evidence type="ECO:0000313" key="4">
    <source>
        <dbReference type="Proteomes" id="UP000322225"/>
    </source>
</evidence>
<sequence>MRLPPTPLTPSPSRSFLKGTSRQLFTSPQKDTSQTSSASSQDEISAKDNSISRYLQAHDMLINQFPNDEELPRPAICVLGAQSSGKSSVLSSIVRVEFYSDTRTATRGPTAIYSRGQGNAFKASIRISTSNKQKIDFASNLDNPNLIKDVQRLAMNEARREQSGCGKIRSWAIVSSVTEEERMSGSDNWIGITDYIVEIFIESPSAIDVDIIDLPGIGGPDAHRVAEMVFRFISKKQHIICHVFSAGSDPSQMDPTVQLQLKHDPAGERTMCIITRGDHIALNSTFTDLISGSETSLGFVPALGWHPTRLRTPEDKEDEASFEQVEEREAELFRRRGWRALAEKENRKFGISVIKAELAKAFERLVSENIRDLLQSVRRRQRQQADWLDENPELSNPVGTLHDDIIHGFAVELKRRVNRANQLGKLATLLELQERFVKEVHSTLPEFVPFTAEDVPTNGYTSFYKIHGLSSDGGQRVYMDDFFDTVKEHTSRRDQGEIDTKALISTFLEKYAAEWRELAVSHLKALWTEVETLQYAAAKQVCGSNMNLVNQIKVHLEDLSEASEKKSKEFLDNVYRVTIASPSQVGLDPHNRSVNLQKKARNHFREHYSGPSVTEPTPSGPPATATTTTDGIAIIMDDIATPEERERCFDLQAKLTVLILGNAVEFSTMVGRFAQLMVFDFTDQVPRALRRAFDLERVEEGARKRAGDLLEPDVETKRERRKRIKTRDDLKELEERLNEFIEE</sequence>
<gene>
    <name evidence="3" type="ORF">CI109_102867</name>
</gene>
<dbReference type="GO" id="GO:0016020">
    <property type="term" value="C:membrane"/>
    <property type="evidence" value="ECO:0007669"/>
    <property type="project" value="TreeGrafter"/>
</dbReference>
<dbReference type="SMART" id="SM00053">
    <property type="entry name" value="DYNc"/>
    <property type="match status" value="1"/>
</dbReference>
<dbReference type="KEGG" id="ksn:43585358"/>
<feature type="region of interest" description="Disordered" evidence="2">
    <location>
        <begin position="1"/>
        <end position="45"/>
    </location>
</feature>
<dbReference type="PANTHER" id="PTHR11566:SF21">
    <property type="entry name" value="DYNAMIN RELATED PROTEIN 1, ISOFORM A"/>
    <property type="match status" value="1"/>
</dbReference>
<dbReference type="GO" id="GO:0005525">
    <property type="term" value="F:GTP binding"/>
    <property type="evidence" value="ECO:0007669"/>
    <property type="project" value="InterPro"/>
</dbReference>
<dbReference type="Pfam" id="PF00350">
    <property type="entry name" value="Dynamin_N"/>
    <property type="match status" value="1"/>
</dbReference>
<dbReference type="OrthoDB" id="5061070at2759"/>
<feature type="coiled-coil region" evidence="1">
    <location>
        <begin position="716"/>
        <end position="743"/>
    </location>
</feature>
<dbReference type="GeneID" id="43585358"/>
<dbReference type="GO" id="GO:0005737">
    <property type="term" value="C:cytoplasm"/>
    <property type="evidence" value="ECO:0007669"/>
    <property type="project" value="TreeGrafter"/>
</dbReference>
<protein>
    <submittedName>
        <fullName evidence="3">Uncharacterized protein</fullName>
    </submittedName>
</protein>
<dbReference type="InterPro" id="IPR022812">
    <property type="entry name" value="Dynamin"/>
</dbReference>
<keyword evidence="4" id="KW-1185">Reference proteome</keyword>
<dbReference type="Proteomes" id="UP000322225">
    <property type="component" value="Chromosome 5"/>
</dbReference>
<dbReference type="PRINTS" id="PR00195">
    <property type="entry name" value="DYNAMIN"/>
</dbReference>
<dbReference type="EMBL" id="CP144055">
    <property type="protein sequence ID" value="WWD18417.1"/>
    <property type="molecule type" value="Genomic_DNA"/>
</dbReference>
<dbReference type="InterPro" id="IPR001401">
    <property type="entry name" value="Dynamin_GTPase"/>
</dbReference>
<keyword evidence="1" id="KW-0175">Coiled coil</keyword>
<dbReference type="SUPFAM" id="SSF52540">
    <property type="entry name" value="P-loop containing nucleoside triphosphate hydrolases"/>
    <property type="match status" value="1"/>
</dbReference>
<name>A0A5M6CDL4_9TREE</name>
<feature type="compositionally biased region" description="Polar residues" evidence="2">
    <location>
        <begin position="18"/>
        <end position="29"/>
    </location>
</feature>
<reference evidence="3" key="2">
    <citation type="submission" date="2024-01" db="EMBL/GenBank/DDBJ databases">
        <title>Comparative genomics of Cryptococcus and Kwoniella reveals pathogenesis evolution and contrasting modes of karyotype evolution via chromosome fusion or intercentromeric recombination.</title>
        <authorList>
            <person name="Coelho M.A."/>
            <person name="David-Palma M."/>
            <person name="Shea T."/>
            <person name="Bowers K."/>
            <person name="McGinley-Smith S."/>
            <person name="Mohammad A.W."/>
            <person name="Gnirke A."/>
            <person name="Yurkov A.M."/>
            <person name="Nowrousian M."/>
            <person name="Sun S."/>
            <person name="Cuomo C.A."/>
            <person name="Heitman J."/>
        </authorList>
    </citation>
    <scope>NUCLEOTIDE SEQUENCE</scope>
    <source>
        <strain evidence="3">CBS 12478</strain>
    </source>
</reference>
<dbReference type="AlphaFoldDB" id="A0A5M6CDL4"/>
<feature type="compositionally biased region" description="Pro residues" evidence="2">
    <location>
        <begin position="1"/>
        <end position="10"/>
    </location>
</feature>
<dbReference type="GO" id="GO:0008017">
    <property type="term" value="F:microtubule binding"/>
    <property type="evidence" value="ECO:0007669"/>
    <property type="project" value="TreeGrafter"/>
</dbReference>
<dbReference type="GO" id="GO:0005874">
    <property type="term" value="C:microtubule"/>
    <property type="evidence" value="ECO:0007669"/>
    <property type="project" value="TreeGrafter"/>
</dbReference>
<feature type="region of interest" description="Disordered" evidence="2">
    <location>
        <begin position="606"/>
        <end position="629"/>
    </location>
</feature>
<organism evidence="3 4">
    <name type="scientific">Kwoniella shandongensis</name>
    <dbReference type="NCBI Taxonomy" id="1734106"/>
    <lineage>
        <taxon>Eukaryota</taxon>
        <taxon>Fungi</taxon>
        <taxon>Dikarya</taxon>
        <taxon>Basidiomycota</taxon>
        <taxon>Agaricomycotina</taxon>
        <taxon>Tremellomycetes</taxon>
        <taxon>Tremellales</taxon>
        <taxon>Cryptococcaceae</taxon>
        <taxon>Kwoniella</taxon>
    </lineage>
</organism>